<dbReference type="KEGG" id="hbu:Hbut_0059"/>
<dbReference type="eggNOG" id="arCOG02579">
    <property type="taxonomic scope" value="Archaea"/>
</dbReference>
<dbReference type="RefSeq" id="WP_011821253.1">
    <property type="nucleotide sequence ID" value="NC_008818.1"/>
</dbReference>
<keyword evidence="2" id="KW-1185">Reference proteome</keyword>
<dbReference type="Pfam" id="PF03692">
    <property type="entry name" value="CxxCxxCC"/>
    <property type="match status" value="1"/>
</dbReference>
<gene>
    <name evidence="1" type="ordered locus">Hbut_0059</name>
</gene>
<name>A2BIX5_HYPBU</name>
<protein>
    <submittedName>
        <fullName evidence="1">Fe-S oxidoreductase</fullName>
    </submittedName>
</protein>
<organism evidence="1 2">
    <name type="scientific">Hyperthermus butylicus (strain DSM 5456 / JCM 9403 / PLM1-5)</name>
    <dbReference type="NCBI Taxonomy" id="415426"/>
    <lineage>
        <taxon>Archaea</taxon>
        <taxon>Thermoproteota</taxon>
        <taxon>Thermoprotei</taxon>
        <taxon>Desulfurococcales</taxon>
        <taxon>Pyrodictiaceae</taxon>
        <taxon>Hyperthermus</taxon>
    </lineage>
</organism>
<dbReference type="PANTHER" id="PTHR35866">
    <property type="entry name" value="PUTATIVE-RELATED"/>
    <property type="match status" value="1"/>
</dbReference>
<dbReference type="AlphaFoldDB" id="A2BIX5"/>
<dbReference type="EnsemblBacteria" id="ABM79936">
    <property type="protein sequence ID" value="ABM79936"/>
    <property type="gene ID" value="Hbut_0059"/>
</dbReference>
<dbReference type="GeneID" id="4782484"/>
<reference evidence="1 2" key="1">
    <citation type="journal article" date="2007" name="Archaea">
        <title>The genome of Hyperthermus butylicus: a sulfur-reducing, peptide fermenting, neutrophilic Crenarchaeote growing up to 108 degrees C.</title>
        <authorList>
            <person name="Brugger K."/>
            <person name="Chen L."/>
            <person name="Stark M."/>
            <person name="Zibat A."/>
            <person name="Redder P."/>
            <person name="Ruepp A."/>
            <person name="Awayez M."/>
            <person name="She Q."/>
            <person name="Garrett R.A."/>
            <person name="Klenk H.P."/>
        </authorList>
    </citation>
    <scope>NUCLEOTIDE SEQUENCE [LARGE SCALE GENOMIC DNA]</scope>
    <source>
        <strain evidence="2">DSM 5456 / JCM 9403 / PLM1-5</strain>
    </source>
</reference>
<proteinExistence type="predicted"/>
<dbReference type="EMBL" id="CP000493">
    <property type="protein sequence ID" value="ABM79936.1"/>
    <property type="molecule type" value="Genomic_DNA"/>
</dbReference>
<evidence type="ECO:0000313" key="2">
    <source>
        <dbReference type="Proteomes" id="UP000002593"/>
    </source>
</evidence>
<dbReference type="HOGENOM" id="CLU_1465075_0_0_2"/>
<sequence length="209" mass="24289">MAGIDVSIDELEEYTSKLIRVPLGGMFRFRCTRCGRCCSGGPNVVLTIFDVVRMARFLRVSWRNFLRGYVKIVVADVYPFMLLRGDERNRCFFLAEKHDGTKLCVIYPARPMRCRLYPILVEDFSVKHVFVDPKSPGVGQGRLRPLPRRLIEQYVWERKEHYQRLHKLIVNEGLPPLRALYRALEDAWAEAEKGAQWADLDWLESLGSV</sequence>
<dbReference type="InterPro" id="IPR005358">
    <property type="entry name" value="Puta_zinc/iron-chelating_dom"/>
</dbReference>
<dbReference type="Proteomes" id="UP000002593">
    <property type="component" value="Chromosome"/>
</dbReference>
<dbReference type="STRING" id="415426.Hbut_0059"/>
<evidence type="ECO:0000313" key="1">
    <source>
        <dbReference type="EMBL" id="ABM79936.1"/>
    </source>
</evidence>
<accession>A2BIX5</accession>
<dbReference type="PANTHER" id="PTHR35866:SF1">
    <property type="entry name" value="YKGJ FAMILY CYSTEINE CLUSTER PROTEIN"/>
    <property type="match status" value="1"/>
</dbReference>